<proteinExistence type="predicted"/>
<dbReference type="EMBL" id="LT629750">
    <property type="protein sequence ID" value="SDS44998.1"/>
    <property type="molecule type" value="Genomic_DNA"/>
</dbReference>
<dbReference type="SUPFAM" id="SSF52540">
    <property type="entry name" value="P-loop containing nucleoside triphosphate hydrolases"/>
    <property type="match status" value="1"/>
</dbReference>
<dbReference type="SUPFAM" id="SSF46894">
    <property type="entry name" value="C-terminal effector domain of the bipartite response regulators"/>
    <property type="match status" value="1"/>
</dbReference>
<feature type="region of interest" description="Disordered" evidence="3">
    <location>
        <begin position="120"/>
        <end position="139"/>
    </location>
</feature>
<dbReference type="RefSeq" id="WP_146687178.1">
    <property type="nucleotide sequence ID" value="NZ_LT629750.1"/>
</dbReference>
<dbReference type="Gene3D" id="1.10.10.10">
    <property type="entry name" value="Winged helix-like DNA-binding domain superfamily/Winged helix DNA-binding domain"/>
    <property type="match status" value="1"/>
</dbReference>
<dbReference type="PRINTS" id="PR00364">
    <property type="entry name" value="DISEASERSIST"/>
</dbReference>
<feature type="domain" description="OmpR/PhoB-type" evidence="4">
    <location>
        <begin position="19"/>
        <end position="114"/>
    </location>
</feature>
<gene>
    <name evidence="5" type="ORF">SAMN05444158_2094</name>
</gene>
<dbReference type="PANTHER" id="PTHR47691">
    <property type="entry name" value="REGULATOR-RELATED"/>
    <property type="match status" value="1"/>
</dbReference>
<dbReference type="SMART" id="SM00862">
    <property type="entry name" value="Trans_reg_C"/>
    <property type="match status" value="1"/>
</dbReference>
<evidence type="ECO:0000313" key="5">
    <source>
        <dbReference type="EMBL" id="SDS44998.1"/>
    </source>
</evidence>
<feature type="DNA-binding region" description="OmpR/PhoB-type" evidence="2">
    <location>
        <begin position="19"/>
        <end position="114"/>
    </location>
</feature>
<protein>
    <submittedName>
        <fullName evidence="5">Transcriptional regulator</fullName>
    </submittedName>
</protein>
<dbReference type="PROSITE" id="PS51755">
    <property type="entry name" value="OMPR_PHOB"/>
    <property type="match status" value="1"/>
</dbReference>
<dbReference type="InterPro" id="IPR001867">
    <property type="entry name" value="OmpR/PhoB-type_DNA-bd"/>
</dbReference>
<dbReference type="GO" id="GO:0016887">
    <property type="term" value="F:ATP hydrolysis activity"/>
    <property type="evidence" value="ECO:0007669"/>
    <property type="project" value="InterPro"/>
</dbReference>
<keyword evidence="1 2" id="KW-0238">DNA-binding</keyword>
<dbReference type="InterPro" id="IPR027417">
    <property type="entry name" value="P-loop_NTPase"/>
</dbReference>
<dbReference type="GO" id="GO:0000160">
    <property type="term" value="P:phosphorelay signal transduction system"/>
    <property type="evidence" value="ECO:0007669"/>
    <property type="project" value="InterPro"/>
</dbReference>
<keyword evidence="6" id="KW-1185">Reference proteome</keyword>
<evidence type="ECO:0000259" key="4">
    <source>
        <dbReference type="PROSITE" id="PS51755"/>
    </source>
</evidence>
<dbReference type="InterPro" id="IPR036388">
    <property type="entry name" value="WH-like_DNA-bd_sf"/>
</dbReference>
<name>A0A1H1SB30_9BRAD</name>
<reference evidence="6" key="1">
    <citation type="submission" date="2016-10" db="EMBL/GenBank/DDBJ databases">
        <authorList>
            <person name="Varghese N."/>
            <person name="Submissions S."/>
        </authorList>
    </citation>
    <scope>NUCLEOTIDE SEQUENCE [LARGE SCALE GENOMIC DNA]</scope>
    <source>
        <strain evidence="6">GAS369</strain>
    </source>
</reference>
<dbReference type="InterPro" id="IPR058852">
    <property type="entry name" value="HTH_77"/>
</dbReference>
<dbReference type="Proteomes" id="UP000243904">
    <property type="component" value="Chromosome I"/>
</dbReference>
<sequence>MELIKPRPDEADPAPPSPDRAIHFGRYRIFPKLRLLLRDGNKIELGPRAFDVLCTLLEANGEVVTKDDLIERVWAGVVVEENNLQAQISVIRKALGPDRDMISTEFGRGYRLAVAGRDDAGFLPPPERETKSSSPELPHPVTSLLGRVRELSEIKSLIGDHRYVTLVGPGGIGKTRLAIEVGRRLREDFRNGVYLAEMARVVEHSLVWPTIATALRAPSSAADVVEQTQSYVQDKHVLLIIDNCEQLADPIAETVETLLANAANLHILVTAQEPLGATGEHVYRLAPLSVPSIDKETAEAALSHSAVQLFVERATANSYDFEFGDANAADVGAICRRLDGMPLALELAAARVSALGLRGVLAGLDDRFKLLTAGRRTALPRHRTLRATVDWSHSLLDDDERRLFRRLAVFPLYFSADAAQHIAAPEHEEAWRVTDLLADLVAKSLLLSDVAGSAPLYRFLETIRFYALEKLADSGEVASTAERHAAFFAGFARQAARDWKTFPSEHWRQTYAHDIDDIRAALDWAFSSEGDKRAGIAILANSAPYWIQLSLHDECQRRLTFALDVQASHATIPPVEEMALQSALGTALSWAKGPVPQTRAAWTRACELADVLLDKEVQLQAHYGLWLYHLRCGQYSDSLTHATEMMNLSSSAGDFEGLAAGQRIAGVSRHFLGEHAEARSLIEASLKWYEAGHPAQAFRFGLDQHVAGLAFLSRILWVQGYSSDAMETASVALDEARALDHACTLCCAFAEGWCMVHALNGESEPVAQGAISLISAASKHGLGFWRTYGEIFEAWSAAKRSASESSCDHIAVVMASLGRIDFDPGYSTLLADMLLTSNATRNRIDTDAIDVSFLMQTSHEGHWSAPEFIRVQTHLLSGTKSSTEKELTAALSLARRQGAHAWELKIAVDLAETLLEDQRRQEARHILDAAMSSFPDGRRSHTWNSASALQAQC</sequence>
<accession>A0A1H1SB30</accession>
<evidence type="ECO:0000256" key="3">
    <source>
        <dbReference type="SAM" id="MobiDB-lite"/>
    </source>
</evidence>
<dbReference type="InterPro" id="IPR049945">
    <property type="entry name" value="AAA_22"/>
</dbReference>
<dbReference type="Pfam" id="PF00486">
    <property type="entry name" value="Trans_reg_C"/>
    <property type="match status" value="1"/>
</dbReference>
<evidence type="ECO:0000313" key="6">
    <source>
        <dbReference type="Proteomes" id="UP000243904"/>
    </source>
</evidence>
<feature type="compositionally biased region" description="Basic and acidic residues" evidence="3">
    <location>
        <begin position="120"/>
        <end position="131"/>
    </location>
</feature>
<evidence type="ECO:0000256" key="2">
    <source>
        <dbReference type="PROSITE-ProRule" id="PRU01091"/>
    </source>
</evidence>
<organism evidence="5 6">
    <name type="scientific">Bradyrhizobium canariense</name>
    <dbReference type="NCBI Taxonomy" id="255045"/>
    <lineage>
        <taxon>Bacteria</taxon>
        <taxon>Pseudomonadati</taxon>
        <taxon>Pseudomonadota</taxon>
        <taxon>Alphaproteobacteria</taxon>
        <taxon>Hyphomicrobiales</taxon>
        <taxon>Nitrobacteraceae</taxon>
        <taxon>Bradyrhizobium</taxon>
    </lineage>
</organism>
<dbReference type="GO" id="GO:0006355">
    <property type="term" value="P:regulation of DNA-templated transcription"/>
    <property type="evidence" value="ECO:0007669"/>
    <property type="project" value="InterPro"/>
</dbReference>
<dbReference type="CDD" id="cd00383">
    <property type="entry name" value="trans_reg_C"/>
    <property type="match status" value="1"/>
</dbReference>
<dbReference type="AlphaFoldDB" id="A0A1H1SB30"/>
<dbReference type="InterPro" id="IPR016032">
    <property type="entry name" value="Sig_transdc_resp-reg_C-effctor"/>
</dbReference>
<dbReference type="PANTHER" id="PTHR47691:SF3">
    <property type="entry name" value="HTH-TYPE TRANSCRIPTIONAL REGULATOR RV0890C-RELATED"/>
    <property type="match status" value="1"/>
</dbReference>
<dbReference type="Gene3D" id="3.40.50.300">
    <property type="entry name" value="P-loop containing nucleotide triphosphate hydrolases"/>
    <property type="match status" value="1"/>
</dbReference>
<dbReference type="Pfam" id="PF25872">
    <property type="entry name" value="HTH_77"/>
    <property type="match status" value="1"/>
</dbReference>
<dbReference type="Pfam" id="PF13401">
    <property type="entry name" value="AAA_22"/>
    <property type="match status" value="1"/>
</dbReference>
<evidence type="ECO:0000256" key="1">
    <source>
        <dbReference type="ARBA" id="ARBA00023125"/>
    </source>
</evidence>
<dbReference type="GO" id="GO:0003677">
    <property type="term" value="F:DNA binding"/>
    <property type="evidence" value="ECO:0007669"/>
    <property type="project" value="UniProtKB-UniRule"/>
</dbReference>